<proteinExistence type="predicted"/>
<reference evidence="2" key="1">
    <citation type="submission" date="2021-01" db="EMBL/GenBank/DDBJ databases">
        <title>Caligus Genome Assembly.</title>
        <authorList>
            <person name="Gallardo-Escarate C."/>
        </authorList>
    </citation>
    <scope>NUCLEOTIDE SEQUENCE [LARGE SCALE GENOMIC DNA]</scope>
</reference>
<feature type="non-terminal residue" evidence="1">
    <location>
        <position position="63"/>
    </location>
</feature>
<keyword evidence="2" id="KW-1185">Reference proteome</keyword>
<gene>
    <name evidence="1" type="ORF">FKW44_006355</name>
</gene>
<evidence type="ECO:0000313" key="1">
    <source>
        <dbReference type="EMBL" id="QQP53762.1"/>
    </source>
</evidence>
<feature type="non-terminal residue" evidence="1">
    <location>
        <position position="1"/>
    </location>
</feature>
<evidence type="ECO:0000313" key="2">
    <source>
        <dbReference type="Proteomes" id="UP000595437"/>
    </source>
</evidence>
<organism evidence="1 2">
    <name type="scientific">Caligus rogercresseyi</name>
    <name type="common">Sea louse</name>
    <dbReference type="NCBI Taxonomy" id="217165"/>
    <lineage>
        <taxon>Eukaryota</taxon>
        <taxon>Metazoa</taxon>
        <taxon>Ecdysozoa</taxon>
        <taxon>Arthropoda</taxon>
        <taxon>Crustacea</taxon>
        <taxon>Multicrustacea</taxon>
        <taxon>Hexanauplia</taxon>
        <taxon>Copepoda</taxon>
        <taxon>Siphonostomatoida</taxon>
        <taxon>Caligidae</taxon>
        <taxon>Caligus</taxon>
    </lineage>
</organism>
<sequence>AVGNYSKCSVPREAYLEVSSFNSGRILVLLAHSGADAGLVLNSKYEANDKDGYPPGPQPTEIP</sequence>
<dbReference type="EMBL" id="CP045893">
    <property type="protein sequence ID" value="QQP53762.1"/>
    <property type="molecule type" value="Genomic_DNA"/>
</dbReference>
<name>A0A7T8KD72_CALRO</name>
<protein>
    <submittedName>
        <fullName evidence="1">Uncharacterized protein</fullName>
    </submittedName>
</protein>
<dbReference type="AlphaFoldDB" id="A0A7T8KD72"/>
<dbReference type="Proteomes" id="UP000595437">
    <property type="component" value="Chromosome 4"/>
</dbReference>
<accession>A0A7T8KD72</accession>